<reference evidence="1 2" key="1">
    <citation type="submission" date="2013-06" db="EMBL/GenBank/DDBJ databases">
        <title>Whole genome shotgun sequence of Bacillus selenatarsenatis SF-1.</title>
        <authorList>
            <person name="Kuroda M."/>
            <person name="Sei K."/>
            <person name="Yamashita M."/>
            <person name="Ike M."/>
        </authorList>
    </citation>
    <scope>NUCLEOTIDE SEQUENCE [LARGE SCALE GENOMIC DNA]</scope>
    <source>
        <strain evidence="1 2">SF-1</strain>
    </source>
</reference>
<sequence>MLKPKAGIRVMSWHGNLLRGLQTFYQQSLAEAGRYKKKS</sequence>
<proteinExistence type="predicted"/>
<dbReference type="EMBL" id="BASE01000035">
    <property type="protein sequence ID" value="GAM13472.1"/>
    <property type="molecule type" value="Genomic_DNA"/>
</dbReference>
<evidence type="ECO:0000313" key="2">
    <source>
        <dbReference type="Proteomes" id="UP000031014"/>
    </source>
</evidence>
<protein>
    <submittedName>
        <fullName evidence="1">Uncharacterized protein</fullName>
    </submittedName>
</protein>
<comment type="caution">
    <text evidence="1">The sequence shown here is derived from an EMBL/GenBank/DDBJ whole genome shotgun (WGS) entry which is preliminary data.</text>
</comment>
<gene>
    <name evidence="1" type="ORF">SAMD00020551_1616</name>
</gene>
<evidence type="ECO:0000313" key="1">
    <source>
        <dbReference type="EMBL" id="GAM13472.1"/>
    </source>
</evidence>
<name>A0A0A8X375_MESS1</name>
<accession>A0A0A8X375</accession>
<organism evidence="1 2">
    <name type="scientific">Mesobacillus selenatarsenatis (strain DSM 18680 / JCM 14380 / FERM P-15431 / SF-1)</name>
    <dbReference type="NCBI Taxonomy" id="1321606"/>
    <lineage>
        <taxon>Bacteria</taxon>
        <taxon>Bacillati</taxon>
        <taxon>Bacillota</taxon>
        <taxon>Bacilli</taxon>
        <taxon>Bacillales</taxon>
        <taxon>Bacillaceae</taxon>
        <taxon>Mesobacillus</taxon>
    </lineage>
</organism>
<keyword evidence="2" id="KW-1185">Reference proteome</keyword>
<dbReference type="Proteomes" id="UP000031014">
    <property type="component" value="Unassembled WGS sequence"/>
</dbReference>
<dbReference type="AlphaFoldDB" id="A0A0A8X375"/>